<reference evidence="1" key="1">
    <citation type="journal article" date="2013" name="Environ. Microbiol.">
        <title>Microbiota from the distal guts of lean and obese adolescents exhibit partial functional redundancy besides clear differences in community structure.</title>
        <authorList>
            <person name="Ferrer M."/>
            <person name="Ruiz A."/>
            <person name="Lanza F."/>
            <person name="Haange S.B."/>
            <person name="Oberbach A."/>
            <person name="Till H."/>
            <person name="Bargiela R."/>
            <person name="Campoy C."/>
            <person name="Segura M.T."/>
            <person name="Richter M."/>
            <person name="von Bergen M."/>
            <person name="Seifert J."/>
            <person name="Suarez A."/>
        </authorList>
    </citation>
    <scope>NUCLEOTIDE SEQUENCE</scope>
</reference>
<dbReference type="EMBL" id="AJWZ01002001">
    <property type="protein sequence ID" value="EKC72169.1"/>
    <property type="molecule type" value="Genomic_DNA"/>
</dbReference>
<dbReference type="AlphaFoldDB" id="K1TX49"/>
<feature type="non-terminal residue" evidence="1">
    <location>
        <position position="1"/>
    </location>
</feature>
<gene>
    <name evidence="1" type="ORF">OBE_03023</name>
</gene>
<organism evidence="1">
    <name type="scientific">human gut metagenome</name>
    <dbReference type="NCBI Taxonomy" id="408170"/>
    <lineage>
        <taxon>unclassified sequences</taxon>
        <taxon>metagenomes</taxon>
        <taxon>organismal metagenomes</taxon>
    </lineage>
</organism>
<comment type="caution">
    <text evidence="1">The sequence shown here is derived from an EMBL/GenBank/DDBJ whole genome shotgun (WGS) entry which is preliminary data.</text>
</comment>
<keyword evidence="1" id="KW-0808">Transferase</keyword>
<sequence length="67" mass="7523">HVSIRVEDGRLVVSNPLRPKLEPEPSTGIGLENLRNRWQLITGHDIEIDDSDGTFTVRLPLEPPVAR</sequence>
<dbReference type="GO" id="GO:0016301">
    <property type="term" value="F:kinase activity"/>
    <property type="evidence" value="ECO:0007669"/>
    <property type="project" value="UniProtKB-KW"/>
</dbReference>
<protein>
    <submittedName>
        <fullName evidence="1">Two-component system sensor protein histidine kinase</fullName>
    </submittedName>
</protein>
<proteinExistence type="predicted"/>
<name>K1TX49_9ZZZZ</name>
<accession>K1TX49</accession>
<keyword evidence="1" id="KW-0418">Kinase</keyword>
<evidence type="ECO:0000313" key="1">
    <source>
        <dbReference type="EMBL" id="EKC72169.1"/>
    </source>
</evidence>